<dbReference type="Pfam" id="PF00076">
    <property type="entry name" value="RRM_1"/>
    <property type="match status" value="1"/>
</dbReference>
<keyword evidence="2 4" id="KW-0694">RNA-binding</keyword>
<dbReference type="EMBL" id="CAJPIN010002209">
    <property type="protein sequence ID" value="CAG2055205.1"/>
    <property type="molecule type" value="Genomic_DNA"/>
</dbReference>
<dbReference type="Proteomes" id="UP001153148">
    <property type="component" value="Unassembled WGS sequence"/>
</dbReference>
<keyword evidence="8" id="KW-1185">Reference proteome</keyword>
<name>A0ABN7NQ84_TIMPD</name>
<comment type="subcellular location">
    <subcellularLocation>
        <location evidence="1">Nucleus</location>
    </subcellularLocation>
</comment>
<dbReference type="PANTHER" id="PTHR48033:SF10">
    <property type="entry name" value="RNA-BINDING PROTEIN SQUID"/>
    <property type="match status" value="1"/>
</dbReference>
<reference evidence="7" key="1">
    <citation type="submission" date="2021-03" db="EMBL/GenBank/DDBJ databases">
        <authorList>
            <person name="Tran Van P."/>
        </authorList>
    </citation>
    <scope>NUCLEOTIDE SEQUENCE</scope>
</reference>
<evidence type="ECO:0000256" key="2">
    <source>
        <dbReference type="ARBA" id="ARBA00022884"/>
    </source>
</evidence>
<comment type="caution">
    <text evidence="7">The sequence shown here is derived from an EMBL/GenBank/DDBJ whole genome shotgun (WGS) entry which is preliminary data.</text>
</comment>
<evidence type="ECO:0000256" key="3">
    <source>
        <dbReference type="ARBA" id="ARBA00023242"/>
    </source>
</evidence>
<feature type="region of interest" description="Disordered" evidence="5">
    <location>
        <begin position="33"/>
        <end position="52"/>
    </location>
</feature>
<dbReference type="SMART" id="SM00360">
    <property type="entry name" value="RRM"/>
    <property type="match status" value="1"/>
</dbReference>
<dbReference type="CDD" id="cd00590">
    <property type="entry name" value="RRM_SF"/>
    <property type="match status" value="1"/>
</dbReference>
<protein>
    <recommendedName>
        <fullName evidence="6">RRM domain-containing protein</fullName>
    </recommendedName>
</protein>
<evidence type="ECO:0000313" key="8">
    <source>
        <dbReference type="Proteomes" id="UP001153148"/>
    </source>
</evidence>
<proteinExistence type="predicted"/>
<feature type="domain" description="RRM" evidence="6">
    <location>
        <begin position="201"/>
        <end position="278"/>
    </location>
</feature>
<accession>A0ABN7NQ84</accession>
<keyword evidence="3" id="KW-0539">Nucleus</keyword>
<evidence type="ECO:0000256" key="5">
    <source>
        <dbReference type="SAM" id="MobiDB-lite"/>
    </source>
</evidence>
<evidence type="ECO:0000256" key="4">
    <source>
        <dbReference type="PROSITE-ProRule" id="PRU00176"/>
    </source>
</evidence>
<organism evidence="7 8">
    <name type="scientific">Timema podura</name>
    <name type="common">Walking stick</name>
    <dbReference type="NCBI Taxonomy" id="61482"/>
    <lineage>
        <taxon>Eukaryota</taxon>
        <taxon>Metazoa</taxon>
        <taxon>Ecdysozoa</taxon>
        <taxon>Arthropoda</taxon>
        <taxon>Hexapoda</taxon>
        <taxon>Insecta</taxon>
        <taxon>Pterygota</taxon>
        <taxon>Neoptera</taxon>
        <taxon>Polyneoptera</taxon>
        <taxon>Phasmatodea</taxon>
        <taxon>Timematodea</taxon>
        <taxon>Timematoidea</taxon>
        <taxon>Timematidae</taxon>
        <taxon>Timema</taxon>
    </lineage>
</organism>
<feature type="non-terminal residue" evidence="7">
    <location>
        <position position="291"/>
    </location>
</feature>
<gene>
    <name evidence="7" type="ORF">TPAB3V08_LOCUS2211</name>
</gene>
<dbReference type="InterPro" id="IPR012677">
    <property type="entry name" value="Nucleotide-bd_a/b_plait_sf"/>
</dbReference>
<dbReference type="PROSITE" id="PS50102">
    <property type="entry name" value="RRM"/>
    <property type="match status" value="1"/>
</dbReference>
<dbReference type="Gene3D" id="3.30.70.330">
    <property type="match status" value="1"/>
</dbReference>
<evidence type="ECO:0000256" key="1">
    <source>
        <dbReference type="ARBA" id="ARBA00004123"/>
    </source>
</evidence>
<feature type="compositionally biased region" description="Basic and acidic residues" evidence="5">
    <location>
        <begin position="33"/>
        <end position="47"/>
    </location>
</feature>
<dbReference type="SUPFAM" id="SSF54928">
    <property type="entry name" value="RNA-binding domain, RBD"/>
    <property type="match status" value="1"/>
</dbReference>
<evidence type="ECO:0000259" key="6">
    <source>
        <dbReference type="PROSITE" id="PS50102"/>
    </source>
</evidence>
<dbReference type="InterPro" id="IPR000504">
    <property type="entry name" value="RRM_dom"/>
</dbReference>
<dbReference type="PANTHER" id="PTHR48033">
    <property type="entry name" value="RNA-BINDING (RRM/RBD/RNP MOTIFS) FAMILY PROTEIN"/>
    <property type="match status" value="1"/>
</dbReference>
<dbReference type="InterPro" id="IPR035979">
    <property type="entry name" value="RBD_domain_sf"/>
</dbReference>
<evidence type="ECO:0000313" key="7">
    <source>
        <dbReference type="EMBL" id="CAG2055205.1"/>
    </source>
</evidence>
<sequence length="291" mass="32662">MHGTVYSTELVVVTMLPMDKPDRRKMENKLGEKAEAMAGGADEKGVEEGSNIPVGKIDEEMAKNLARKVDEETRNTSSKKNRLDVDMTNKLVDKIAKDMATISVEKVDEEGANKPVEGFKDIAYSIRKTFYGDESRNTGWDAPEEASGAFSLDIGDMLTAYDQHREDLVSQIANFTIDEWKGDNNLPAAAPNPFPNPIVVRKLFVGNINSWTSTNELKRLFRRFGKVMDVHISKCIYTQRRKNFGFVTFKYPHDAQRALDSGPHILNHRELKVAAADPQHQPLELINGKVP</sequence>